<dbReference type="STRING" id="1079994.SAMN04488565_0003"/>
<accession>A0A1H0XPC1</accession>
<name>A0A1H0XPC1_9MICO</name>
<dbReference type="EMBL" id="FNKB01000001">
    <property type="protein sequence ID" value="SDQ05206.1"/>
    <property type="molecule type" value="Genomic_DNA"/>
</dbReference>
<dbReference type="Proteomes" id="UP000182690">
    <property type="component" value="Unassembled WGS sequence"/>
</dbReference>
<organism evidence="1 3">
    <name type="scientific">Leucobacter chromiiresistens</name>
    <dbReference type="NCBI Taxonomy" id="1079994"/>
    <lineage>
        <taxon>Bacteria</taxon>
        <taxon>Bacillati</taxon>
        <taxon>Actinomycetota</taxon>
        <taxon>Actinomycetes</taxon>
        <taxon>Micrococcales</taxon>
        <taxon>Microbacteriaceae</taxon>
        <taxon>Leucobacter</taxon>
    </lineage>
</organism>
<evidence type="ECO:0000313" key="3">
    <source>
        <dbReference type="Proteomes" id="UP000182690"/>
    </source>
</evidence>
<dbReference type="AlphaFoldDB" id="A0A1H0XPC1"/>
<evidence type="ECO:0000313" key="2">
    <source>
        <dbReference type="EMBL" id="SDQ05206.1"/>
    </source>
</evidence>
<dbReference type="RefSeq" id="WP_029608208.1">
    <property type="nucleotide sequence ID" value="NZ_FNKB01000001.1"/>
</dbReference>
<gene>
    <name evidence="1" type="ORF">SAMN04488565_0003</name>
    <name evidence="2" type="ORF">SAMN04488565_0057</name>
</gene>
<protein>
    <submittedName>
        <fullName evidence="1">Uncharacterized protein</fullName>
    </submittedName>
</protein>
<evidence type="ECO:0000313" key="1">
    <source>
        <dbReference type="EMBL" id="SDQ04760.1"/>
    </source>
</evidence>
<proteinExistence type="predicted"/>
<sequence>MATGVRIKLNKKGIIRLLQSQQVADHLKERGERIADAAGPGFEATPQLNKDRAVVFVRAETTEARRAQAADNALQRAIDAGR</sequence>
<dbReference type="EMBL" id="FNKB01000001">
    <property type="protein sequence ID" value="SDQ04760.1"/>
    <property type="molecule type" value="Genomic_DNA"/>
</dbReference>
<dbReference type="OrthoDB" id="5123844at2"/>
<reference evidence="1 3" key="1">
    <citation type="submission" date="2016-10" db="EMBL/GenBank/DDBJ databases">
        <authorList>
            <person name="de Groot N.N."/>
        </authorList>
    </citation>
    <scope>NUCLEOTIDE SEQUENCE [LARGE SCALE GENOMIC DNA]</scope>
    <source>
        <strain evidence="1 3">DSM 22788</strain>
    </source>
</reference>